<comment type="caution">
    <text evidence="2">Once thought to be involved in copper homeostasis, experiments in E.coli have shown this is not the case.</text>
</comment>
<evidence type="ECO:0000256" key="1">
    <source>
        <dbReference type="ARBA" id="ARBA00007768"/>
    </source>
</evidence>
<proteinExistence type="inferred from homology"/>
<dbReference type="InterPro" id="IPR005627">
    <property type="entry name" value="CutC-like"/>
</dbReference>
<dbReference type="RefSeq" id="WP_067647496.1">
    <property type="nucleotide sequence ID" value="NZ_KQ961027.1"/>
</dbReference>
<dbReference type="PANTHER" id="PTHR12598:SF0">
    <property type="entry name" value="COPPER HOMEOSTASIS PROTEIN CUTC HOMOLOG"/>
    <property type="match status" value="1"/>
</dbReference>
<evidence type="ECO:0000313" key="3">
    <source>
        <dbReference type="EMBL" id="KXG84856.1"/>
    </source>
</evidence>
<sequence length="249" mass="25969">MGDILLEVCVDDAAGLYAAIEGGADRIELCSALTVGGLTPSAGLMSLASRSVVPCYAMIRPRVGDFIYSAEELAVMEDDIRFAASCGLAGVVFGANHSDGRLDCDILMTLSEVSGTMPRTLHRAFDLVPDMAEAIELAIDCGFERVLTSGRAISAVEGLADLKAAIGIASGRVSIMPGSGVNLETIDLLLTELNVTEVHSSCSSNVEVDNSNVVAFGFAAPRIKKTDIDIVRMLKGRLGGYAIAPGNAQ</sequence>
<dbReference type="PANTHER" id="PTHR12598">
    <property type="entry name" value="COPPER HOMEOSTASIS PROTEIN CUTC"/>
    <property type="match status" value="1"/>
</dbReference>
<protein>
    <recommendedName>
        <fullName evidence="2">PF03932 family protein CutC</fullName>
    </recommendedName>
</protein>
<dbReference type="STRING" id="2052828.ATO67_09445"/>
<dbReference type="InterPro" id="IPR036822">
    <property type="entry name" value="CutC-like_dom_sf"/>
</dbReference>
<evidence type="ECO:0000256" key="2">
    <source>
        <dbReference type="HAMAP-Rule" id="MF_00795"/>
    </source>
</evidence>
<keyword evidence="4" id="KW-1185">Reference proteome</keyword>
<name>A0A135P0E2_9HYPH</name>
<dbReference type="HAMAP" id="MF_00795">
    <property type="entry name" value="CutC"/>
    <property type="match status" value="1"/>
</dbReference>
<dbReference type="Gene3D" id="3.20.20.380">
    <property type="entry name" value="Copper homeostasis (CutC) domain"/>
    <property type="match status" value="1"/>
</dbReference>
<comment type="similarity">
    <text evidence="1 2">Belongs to the CutC family.</text>
</comment>
<keyword evidence="2" id="KW-0963">Cytoplasm</keyword>
<comment type="caution">
    <text evidence="3">The sequence shown here is derived from an EMBL/GenBank/DDBJ whole genome shotgun (WGS) entry which is preliminary data.</text>
</comment>
<organism evidence="3 4">
    <name type="scientific">Agrobacterium bohemicum</name>
    <dbReference type="NCBI Taxonomy" id="2052828"/>
    <lineage>
        <taxon>Bacteria</taxon>
        <taxon>Pseudomonadati</taxon>
        <taxon>Pseudomonadota</taxon>
        <taxon>Alphaproteobacteria</taxon>
        <taxon>Hyphomicrobiales</taxon>
        <taxon>Rhizobiaceae</taxon>
        <taxon>Rhizobium/Agrobacterium group</taxon>
        <taxon>Agrobacterium</taxon>
    </lineage>
</organism>
<reference evidence="3 4" key="1">
    <citation type="submission" date="2015-11" db="EMBL/GenBank/DDBJ databases">
        <title>Draft genome sequence of Agrobacterium sp. R89-1.</title>
        <authorList>
            <person name="Zahradnik J."/>
            <person name="Kyslikova E."/>
            <person name="Palyzova A."/>
            <person name="Kyslik P."/>
        </authorList>
    </citation>
    <scope>NUCLEOTIDE SEQUENCE [LARGE SCALE GENOMIC DNA]</scope>
    <source>
        <strain evidence="3 4">R89-1</strain>
    </source>
</reference>
<dbReference type="SUPFAM" id="SSF110395">
    <property type="entry name" value="CutC-like"/>
    <property type="match status" value="1"/>
</dbReference>
<dbReference type="EMBL" id="LNUW01000035">
    <property type="protein sequence ID" value="KXG84856.1"/>
    <property type="molecule type" value="Genomic_DNA"/>
</dbReference>
<evidence type="ECO:0000313" key="4">
    <source>
        <dbReference type="Proteomes" id="UP000070498"/>
    </source>
</evidence>
<accession>A0A135P0E2</accession>
<dbReference type="AlphaFoldDB" id="A0A135P0E2"/>
<comment type="subcellular location">
    <subcellularLocation>
        <location evidence="2">Cytoplasm</location>
    </subcellularLocation>
</comment>
<dbReference type="Proteomes" id="UP000070498">
    <property type="component" value="Unassembled WGS sequence"/>
</dbReference>
<dbReference type="GO" id="GO:0005737">
    <property type="term" value="C:cytoplasm"/>
    <property type="evidence" value="ECO:0007669"/>
    <property type="project" value="UniProtKB-SubCell"/>
</dbReference>
<gene>
    <name evidence="2" type="primary">cutC</name>
    <name evidence="3" type="ORF">ATO67_09445</name>
</gene>
<dbReference type="GO" id="GO:0005507">
    <property type="term" value="F:copper ion binding"/>
    <property type="evidence" value="ECO:0007669"/>
    <property type="project" value="TreeGrafter"/>
</dbReference>
<dbReference type="Pfam" id="PF03932">
    <property type="entry name" value="CutC"/>
    <property type="match status" value="1"/>
</dbReference>